<evidence type="ECO:0000313" key="1">
    <source>
        <dbReference type="EMBL" id="EFL29566.1"/>
    </source>
</evidence>
<organism evidence="1 2">
    <name type="scientific">Streptomyces viridochromogenes (strain DSM 40736 / JCM 4977 / BCRC 1201 / Tue 494)</name>
    <dbReference type="NCBI Taxonomy" id="591159"/>
    <lineage>
        <taxon>Bacteria</taxon>
        <taxon>Bacillati</taxon>
        <taxon>Actinomycetota</taxon>
        <taxon>Actinomycetes</taxon>
        <taxon>Kitasatosporales</taxon>
        <taxon>Streptomycetaceae</taxon>
        <taxon>Streptomyces</taxon>
    </lineage>
</organism>
<proteinExistence type="predicted"/>
<name>D9X350_STRVT</name>
<dbReference type="EMBL" id="GG657757">
    <property type="protein sequence ID" value="EFL29566.1"/>
    <property type="molecule type" value="Genomic_DNA"/>
</dbReference>
<dbReference type="AlphaFoldDB" id="D9X350"/>
<gene>
    <name evidence="1" type="ORF">SSQG_00084</name>
</gene>
<protein>
    <submittedName>
        <fullName evidence="1">Transposase</fullName>
    </submittedName>
</protein>
<keyword evidence="2" id="KW-1185">Reference proteome</keyword>
<dbReference type="HOGENOM" id="CLU_2511407_0_0_11"/>
<dbReference type="Proteomes" id="UP000004184">
    <property type="component" value="Unassembled WGS sequence"/>
</dbReference>
<accession>D9X350</accession>
<sequence length="85" mass="9552">MHGHARSRRRAFAHTSSGRCSLSSFSVATDRVTGRSPTTHEAPVPLREVFDVSTHQRRSLVGSLYCRTRPASRPRRVGNHAHRHP</sequence>
<evidence type="ECO:0000313" key="2">
    <source>
        <dbReference type="Proteomes" id="UP000004184"/>
    </source>
</evidence>
<reference evidence="2" key="1">
    <citation type="submission" date="2009-02" db="EMBL/GenBank/DDBJ databases">
        <title>Annotation of Streptomyces viridochromogenes strain DSM 40736.</title>
        <authorList>
            <consortium name="The Broad Institute Genome Sequencing Platform"/>
            <consortium name="Broad Institute Microbial Sequencing Center"/>
            <person name="Fischbach M."/>
            <person name="Godfrey P."/>
            <person name="Ward D."/>
            <person name="Young S."/>
            <person name="Zeng Q."/>
            <person name="Koehrsen M."/>
            <person name="Alvarado L."/>
            <person name="Berlin A.M."/>
            <person name="Bochicchio J."/>
            <person name="Borenstein D."/>
            <person name="Chapman S.B."/>
            <person name="Chen Z."/>
            <person name="Engels R."/>
            <person name="Freedman E."/>
            <person name="Gellesch M."/>
            <person name="Goldberg J."/>
            <person name="Griggs A."/>
            <person name="Gujja S."/>
            <person name="Heilman E.R."/>
            <person name="Heiman D.I."/>
            <person name="Hepburn T.A."/>
            <person name="Howarth C."/>
            <person name="Jen D."/>
            <person name="Larson L."/>
            <person name="Lewis B."/>
            <person name="Mehta T."/>
            <person name="Park D."/>
            <person name="Pearson M."/>
            <person name="Richards J."/>
            <person name="Roberts A."/>
            <person name="Saif S."/>
            <person name="Shea T.D."/>
            <person name="Shenoy N."/>
            <person name="Sisk P."/>
            <person name="Stolte C."/>
            <person name="Sykes S.N."/>
            <person name="Thomson T."/>
            <person name="Walk T."/>
            <person name="White J."/>
            <person name="Yandava C."/>
            <person name="Straight P."/>
            <person name="Clardy J."/>
            <person name="Hung D."/>
            <person name="Kolter R."/>
            <person name="Mekalanos J."/>
            <person name="Walker S."/>
            <person name="Walsh C.T."/>
            <person name="Wieland-Brown L.C."/>
            <person name="Haas B."/>
            <person name="Nusbaum C."/>
            <person name="Birren B."/>
        </authorList>
    </citation>
    <scope>NUCLEOTIDE SEQUENCE [LARGE SCALE GENOMIC DNA]</scope>
    <source>
        <strain evidence="2">DSM 40736 / JCM 4977 / BCRC 1201 / Tue 494</strain>
    </source>
</reference>